<comment type="pathway">
    <text evidence="10">Carbohydrate metabolism; galactose metabolism.</text>
</comment>
<dbReference type="CDD" id="cd05247">
    <property type="entry name" value="UDP_G4E_1_SDR_e"/>
    <property type="match status" value="1"/>
</dbReference>
<accession>A0A948TIV1</accession>
<evidence type="ECO:0000259" key="12">
    <source>
        <dbReference type="Pfam" id="PF16363"/>
    </source>
</evidence>
<keyword evidence="9 10" id="KW-0119">Carbohydrate metabolism</keyword>
<dbReference type="SUPFAM" id="SSF51735">
    <property type="entry name" value="NAD(P)-binding Rossmann-fold domains"/>
    <property type="match status" value="1"/>
</dbReference>
<evidence type="ECO:0000256" key="8">
    <source>
        <dbReference type="ARBA" id="ARBA00023235"/>
    </source>
</evidence>
<dbReference type="InterPro" id="IPR016040">
    <property type="entry name" value="NAD(P)-bd_dom"/>
</dbReference>
<evidence type="ECO:0000256" key="3">
    <source>
        <dbReference type="ARBA" id="ARBA00007637"/>
    </source>
</evidence>
<organism evidence="13 14">
    <name type="scientific">Candidatus Paralactobacillus gallistercoris</name>
    <dbReference type="NCBI Taxonomy" id="2838724"/>
    <lineage>
        <taxon>Bacteria</taxon>
        <taxon>Bacillati</taxon>
        <taxon>Bacillota</taxon>
        <taxon>Bacilli</taxon>
        <taxon>Lactobacillales</taxon>
        <taxon>Lactobacillaceae</taxon>
        <taxon>Lactobacillus</taxon>
    </lineage>
</organism>
<evidence type="ECO:0000256" key="4">
    <source>
        <dbReference type="ARBA" id="ARBA00013189"/>
    </source>
</evidence>
<sequence>MAILVAGGAGYIGSHIVDRLIELGRDVVVIDNLSTGHRESINPKAHFYEGDNRDADFLESVFSKENIEGVIHTTAYSLVGESMQKPLKYFDNNLIGMVRLLEAMHDHDVKYIVFSSSAATYGIPKHIPIKESDPKEPINPYGETKLMMEHMMKWCDEAYGMKWVALRYFNAAGAKKDGSIGEDHNPETHLIPIILQTALGEREKLQIYGDDYNTPDGTNIRDYVHVMDLADAHIEAMDYLMKGNASEAFNLGSSTGFSNKQMLESARHVTDKAIPAEIGPRRPGDPDSLVADSTNAREKLGWQPKYDNVDDIIATAWTWTQKHPHGFDDQKDKKLTNYDYEK</sequence>
<dbReference type="InterPro" id="IPR005886">
    <property type="entry name" value="UDP_G4E"/>
</dbReference>
<reference evidence="13" key="2">
    <citation type="submission" date="2021-04" db="EMBL/GenBank/DDBJ databases">
        <authorList>
            <person name="Gilroy R."/>
        </authorList>
    </citation>
    <scope>NUCLEOTIDE SEQUENCE</scope>
    <source>
        <strain evidence="13">F6-6636</strain>
    </source>
</reference>
<feature type="region of interest" description="Disordered" evidence="11">
    <location>
        <begin position="323"/>
        <end position="342"/>
    </location>
</feature>
<dbReference type="PANTHER" id="PTHR43725:SF53">
    <property type="entry name" value="UDP-ARABINOSE 4-EPIMERASE 1"/>
    <property type="match status" value="1"/>
</dbReference>
<comment type="similarity">
    <text evidence="3 10">Belongs to the NAD(P)-dependent epimerase/dehydratase family.</text>
</comment>
<protein>
    <recommendedName>
        <fullName evidence="5 10">UDP-glucose 4-epimerase</fullName>
        <ecNumber evidence="4 10">5.1.3.2</ecNumber>
    </recommendedName>
</protein>
<dbReference type="Gene3D" id="3.90.25.10">
    <property type="entry name" value="UDP-galactose 4-epimerase, domain 1"/>
    <property type="match status" value="1"/>
</dbReference>
<keyword evidence="8 10" id="KW-0413">Isomerase</keyword>
<dbReference type="InterPro" id="IPR036291">
    <property type="entry name" value="NAD(P)-bd_dom_sf"/>
</dbReference>
<comment type="caution">
    <text evidence="13">The sequence shown here is derived from an EMBL/GenBank/DDBJ whole genome shotgun (WGS) entry which is preliminary data.</text>
</comment>
<evidence type="ECO:0000256" key="9">
    <source>
        <dbReference type="ARBA" id="ARBA00023277"/>
    </source>
</evidence>
<keyword evidence="7" id="KW-0299">Galactose metabolism</keyword>
<evidence type="ECO:0000256" key="1">
    <source>
        <dbReference type="ARBA" id="ARBA00000083"/>
    </source>
</evidence>
<dbReference type="Gene3D" id="3.40.50.720">
    <property type="entry name" value="NAD(P)-binding Rossmann-like Domain"/>
    <property type="match status" value="1"/>
</dbReference>
<feature type="domain" description="NAD(P)-binding" evidence="12">
    <location>
        <begin position="4"/>
        <end position="307"/>
    </location>
</feature>
<gene>
    <name evidence="13" type="primary">galE</name>
    <name evidence="13" type="ORF">H9901_00530</name>
</gene>
<evidence type="ECO:0000256" key="6">
    <source>
        <dbReference type="ARBA" id="ARBA00023027"/>
    </source>
</evidence>
<evidence type="ECO:0000313" key="14">
    <source>
        <dbReference type="Proteomes" id="UP000777303"/>
    </source>
</evidence>
<evidence type="ECO:0000256" key="7">
    <source>
        <dbReference type="ARBA" id="ARBA00023144"/>
    </source>
</evidence>
<dbReference type="EMBL" id="JAHLFS010000008">
    <property type="protein sequence ID" value="MBU3851187.1"/>
    <property type="molecule type" value="Genomic_DNA"/>
</dbReference>
<feature type="compositionally biased region" description="Basic and acidic residues" evidence="11">
    <location>
        <begin position="325"/>
        <end position="342"/>
    </location>
</feature>
<comment type="subunit">
    <text evidence="10">Homodimer.</text>
</comment>
<reference evidence="13" key="1">
    <citation type="journal article" date="2021" name="PeerJ">
        <title>Extensive microbial diversity within the chicken gut microbiome revealed by metagenomics and culture.</title>
        <authorList>
            <person name="Gilroy R."/>
            <person name="Ravi A."/>
            <person name="Getino M."/>
            <person name="Pursley I."/>
            <person name="Horton D.L."/>
            <person name="Alikhan N.F."/>
            <person name="Baker D."/>
            <person name="Gharbi K."/>
            <person name="Hall N."/>
            <person name="Watson M."/>
            <person name="Adriaenssens E.M."/>
            <person name="Foster-Nyarko E."/>
            <person name="Jarju S."/>
            <person name="Secka A."/>
            <person name="Antonio M."/>
            <person name="Oren A."/>
            <person name="Chaudhuri R.R."/>
            <person name="La Ragione R."/>
            <person name="Hildebrand F."/>
            <person name="Pallen M.J."/>
        </authorList>
    </citation>
    <scope>NUCLEOTIDE SEQUENCE</scope>
    <source>
        <strain evidence="13">F6-6636</strain>
    </source>
</reference>
<evidence type="ECO:0000313" key="13">
    <source>
        <dbReference type="EMBL" id="MBU3851187.1"/>
    </source>
</evidence>
<dbReference type="GO" id="GO:0003978">
    <property type="term" value="F:UDP-glucose 4-epimerase activity"/>
    <property type="evidence" value="ECO:0007669"/>
    <property type="project" value="UniProtKB-UniRule"/>
</dbReference>
<name>A0A948TIV1_9LACO</name>
<evidence type="ECO:0000256" key="5">
    <source>
        <dbReference type="ARBA" id="ARBA00018569"/>
    </source>
</evidence>
<dbReference type="NCBIfam" id="TIGR01179">
    <property type="entry name" value="galE"/>
    <property type="match status" value="1"/>
</dbReference>
<comment type="catalytic activity">
    <reaction evidence="1 10">
        <text>UDP-alpha-D-glucose = UDP-alpha-D-galactose</text>
        <dbReference type="Rhea" id="RHEA:22168"/>
        <dbReference type="ChEBI" id="CHEBI:58885"/>
        <dbReference type="ChEBI" id="CHEBI:66914"/>
        <dbReference type="EC" id="5.1.3.2"/>
    </reaction>
</comment>
<evidence type="ECO:0000256" key="11">
    <source>
        <dbReference type="SAM" id="MobiDB-lite"/>
    </source>
</evidence>
<dbReference type="PANTHER" id="PTHR43725">
    <property type="entry name" value="UDP-GLUCOSE 4-EPIMERASE"/>
    <property type="match status" value="1"/>
</dbReference>
<dbReference type="GO" id="GO:0033499">
    <property type="term" value="P:galactose catabolic process via UDP-galactose, Leloir pathway"/>
    <property type="evidence" value="ECO:0007669"/>
    <property type="project" value="TreeGrafter"/>
</dbReference>
<dbReference type="Pfam" id="PF16363">
    <property type="entry name" value="GDP_Man_Dehyd"/>
    <property type="match status" value="1"/>
</dbReference>
<comment type="cofactor">
    <cofactor evidence="2 10">
        <name>NAD(+)</name>
        <dbReference type="ChEBI" id="CHEBI:57540"/>
    </cofactor>
</comment>
<dbReference type="AlphaFoldDB" id="A0A948TIV1"/>
<dbReference type="EC" id="5.1.3.2" evidence="4 10"/>
<dbReference type="Proteomes" id="UP000777303">
    <property type="component" value="Unassembled WGS sequence"/>
</dbReference>
<keyword evidence="6 10" id="KW-0520">NAD</keyword>
<proteinExistence type="inferred from homology"/>
<evidence type="ECO:0000256" key="2">
    <source>
        <dbReference type="ARBA" id="ARBA00001911"/>
    </source>
</evidence>
<evidence type="ECO:0000256" key="10">
    <source>
        <dbReference type="RuleBase" id="RU366046"/>
    </source>
</evidence>